<dbReference type="RefSeq" id="WP_125903833.1">
    <property type="nucleotide sequence ID" value="NZ_RWGW01000008.1"/>
</dbReference>
<sequence length="61" mass="6633">MMIKPGNYVATADEGDGYVAIMSGPVGNSDIVDNEIFSGRFQFTVQDGQYLKLSDATIEQQ</sequence>
<evidence type="ECO:0000313" key="1">
    <source>
        <dbReference type="EMBL" id="RSK33766.1"/>
    </source>
</evidence>
<keyword evidence="2" id="KW-1185">Reference proteome</keyword>
<proteinExistence type="predicted"/>
<comment type="caution">
    <text evidence="1">The sequence shown here is derived from an EMBL/GenBank/DDBJ whole genome shotgun (WGS) entry which is preliminary data.</text>
</comment>
<accession>A0ABX9ZEG8</accession>
<protein>
    <submittedName>
        <fullName evidence="1">Uncharacterized protein</fullName>
    </submittedName>
</protein>
<evidence type="ECO:0000313" key="2">
    <source>
        <dbReference type="Proteomes" id="UP000272481"/>
    </source>
</evidence>
<name>A0ABX9ZEG8_9BACL</name>
<dbReference type="Proteomes" id="UP000272481">
    <property type="component" value="Unassembled WGS sequence"/>
</dbReference>
<organism evidence="1 2">
    <name type="scientific">Bhargavaea beijingensis</name>
    <dbReference type="NCBI Taxonomy" id="426756"/>
    <lineage>
        <taxon>Bacteria</taxon>
        <taxon>Bacillati</taxon>
        <taxon>Bacillota</taxon>
        <taxon>Bacilli</taxon>
        <taxon>Bacillales</taxon>
        <taxon>Caryophanaceae</taxon>
        <taxon>Bhargavaea</taxon>
    </lineage>
</organism>
<reference evidence="1 2" key="1">
    <citation type="submission" date="2018-12" db="EMBL/GenBank/DDBJ databases">
        <title>Comparitive functional genomics of dry heat resistant strains isolated from the viking spacecraft.</title>
        <authorList>
            <person name="Seuylemezian A."/>
            <person name="Vaishampayan P."/>
        </authorList>
    </citation>
    <scope>NUCLEOTIDE SEQUENCE [LARGE SCALE GENOMIC DNA]</scope>
    <source>
        <strain evidence="1 2">M6-11</strain>
    </source>
</reference>
<gene>
    <name evidence="1" type="ORF">EJA12_06380</name>
</gene>
<dbReference type="EMBL" id="RWGW01000008">
    <property type="protein sequence ID" value="RSK33766.1"/>
    <property type="molecule type" value="Genomic_DNA"/>
</dbReference>